<accession>A0AAI9UTD5</accession>
<name>A0AAI9UTD5_9PEZI</name>
<dbReference type="AlphaFoldDB" id="A0AAI9UTD5"/>
<evidence type="ECO:0000256" key="1">
    <source>
        <dbReference type="SAM" id="MobiDB-lite"/>
    </source>
</evidence>
<keyword evidence="3" id="KW-1185">Reference proteome</keyword>
<reference evidence="2 3" key="1">
    <citation type="submission" date="2016-10" db="EMBL/GenBank/DDBJ databases">
        <title>The genome sequence of Colletotrichum fioriniae PJ7.</title>
        <authorList>
            <person name="Baroncelli R."/>
        </authorList>
    </citation>
    <scope>NUCLEOTIDE SEQUENCE [LARGE SCALE GENOMIC DNA]</scope>
    <source>
        <strain evidence="2">Col 31</strain>
    </source>
</reference>
<feature type="region of interest" description="Disordered" evidence="1">
    <location>
        <begin position="88"/>
        <end position="108"/>
    </location>
</feature>
<protein>
    <submittedName>
        <fullName evidence="2">Uncharacterized protein</fullName>
    </submittedName>
</protein>
<comment type="caution">
    <text evidence="2">The sequence shown here is derived from an EMBL/GenBank/DDBJ whole genome shotgun (WGS) entry which is preliminary data.</text>
</comment>
<gene>
    <name evidence="2" type="ORF">CMEL01_13663</name>
</gene>
<evidence type="ECO:0000313" key="2">
    <source>
        <dbReference type="EMBL" id="KAK1462552.1"/>
    </source>
</evidence>
<sequence length="225" mass="25574">MLVPDQRFSSISFWQLVGKGRLDCFAHCWTFWVLSQTYSVSSPQLFLSHFSYTSIQSTAFKRKGKEREKELNPAWTSTALLIISRLTPRHPDRSTPPPPPHSPHAVGWSSSELLGTPAHRHTPAQLLLLPKIILFLARRLVFATHFLPAHLPTTFEQQHTIPPRLRITSLSQYSSQGQSVRHSLSNLFSIGSWQWPLQRYARNRDSNPCPALLSSLPTRISTQSC</sequence>
<dbReference type="EMBL" id="MLGG01000008">
    <property type="protein sequence ID" value="KAK1462552.1"/>
    <property type="molecule type" value="Genomic_DNA"/>
</dbReference>
<organism evidence="2 3">
    <name type="scientific">Colletotrichum melonis</name>
    <dbReference type="NCBI Taxonomy" id="1209925"/>
    <lineage>
        <taxon>Eukaryota</taxon>
        <taxon>Fungi</taxon>
        <taxon>Dikarya</taxon>
        <taxon>Ascomycota</taxon>
        <taxon>Pezizomycotina</taxon>
        <taxon>Sordariomycetes</taxon>
        <taxon>Hypocreomycetidae</taxon>
        <taxon>Glomerellales</taxon>
        <taxon>Glomerellaceae</taxon>
        <taxon>Colletotrichum</taxon>
        <taxon>Colletotrichum acutatum species complex</taxon>
    </lineage>
</organism>
<evidence type="ECO:0000313" key="3">
    <source>
        <dbReference type="Proteomes" id="UP001239795"/>
    </source>
</evidence>
<proteinExistence type="predicted"/>
<dbReference type="Proteomes" id="UP001239795">
    <property type="component" value="Unassembled WGS sequence"/>
</dbReference>